<evidence type="ECO:0000313" key="4">
    <source>
        <dbReference type="Proteomes" id="UP001642464"/>
    </source>
</evidence>
<feature type="transmembrane region" description="Helical" evidence="2">
    <location>
        <begin position="347"/>
        <end position="365"/>
    </location>
</feature>
<evidence type="ECO:0000256" key="1">
    <source>
        <dbReference type="ARBA" id="ARBA00005773"/>
    </source>
</evidence>
<gene>
    <name evidence="3" type="ORF">SCF082_LOCUS1905</name>
</gene>
<protein>
    <submittedName>
        <fullName evidence="3">Folate-like transporter DDB_G0272544</fullName>
    </submittedName>
</protein>
<keyword evidence="4" id="KW-1185">Reference proteome</keyword>
<dbReference type="PANTHER" id="PTHR10686:SF18">
    <property type="entry name" value="IP11787P-RELATED"/>
    <property type="match status" value="1"/>
</dbReference>
<feature type="transmembrane region" description="Helical" evidence="2">
    <location>
        <begin position="304"/>
        <end position="326"/>
    </location>
</feature>
<dbReference type="EMBL" id="CAXAMM010000936">
    <property type="protein sequence ID" value="CAK8989656.1"/>
    <property type="molecule type" value="Genomic_DNA"/>
</dbReference>
<dbReference type="PANTHER" id="PTHR10686">
    <property type="entry name" value="FOLATE TRANSPORTER"/>
    <property type="match status" value="1"/>
</dbReference>
<comment type="similarity">
    <text evidence="1">Belongs to the reduced folate carrier (RFC) transporter (TC 2.A.48) family.</text>
</comment>
<dbReference type="Gene3D" id="1.20.1250.20">
    <property type="entry name" value="MFS general substrate transporter like domains"/>
    <property type="match status" value="1"/>
</dbReference>
<keyword evidence="2" id="KW-0472">Membrane</keyword>
<feature type="transmembrane region" description="Helical" evidence="2">
    <location>
        <begin position="47"/>
        <end position="68"/>
    </location>
</feature>
<comment type="caution">
    <text evidence="3">The sequence shown here is derived from an EMBL/GenBank/DDBJ whole genome shotgun (WGS) entry which is preliminary data.</text>
</comment>
<dbReference type="Proteomes" id="UP001642464">
    <property type="component" value="Unassembled WGS sequence"/>
</dbReference>
<dbReference type="InterPro" id="IPR036259">
    <property type="entry name" value="MFS_trans_sf"/>
</dbReference>
<feature type="transmembrane region" description="Helical" evidence="2">
    <location>
        <begin position="215"/>
        <end position="238"/>
    </location>
</feature>
<name>A0ABP0HHH4_9DINO</name>
<dbReference type="Pfam" id="PF01770">
    <property type="entry name" value="Folate_carrier"/>
    <property type="match status" value="1"/>
</dbReference>
<keyword evidence="2" id="KW-1133">Transmembrane helix</keyword>
<feature type="transmembrane region" description="Helical" evidence="2">
    <location>
        <begin position="160"/>
        <end position="184"/>
    </location>
</feature>
<feature type="transmembrane region" description="Helical" evidence="2">
    <location>
        <begin position="280"/>
        <end position="298"/>
    </location>
</feature>
<dbReference type="SUPFAM" id="SSF103473">
    <property type="entry name" value="MFS general substrate transporter"/>
    <property type="match status" value="1"/>
</dbReference>
<reference evidence="3 4" key="1">
    <citation type="submission" date="2024-02" db="EMBL/GenBank/DDBJ databases">
        <authorList>
            <person name="Chen Y."/>
            <person name="Shah S."/>
            <person name="Dougan E. K."/>
            <person name="Thang M."/>
            <person name="Chan C."/>
        </authorList>
    </citation>
    <scope>NUCLEOTIDE SEQUENCE [LARGE SCALE GENOMIC DNA]</scope>
</reference>
<sequence length="428" mass="46844">MAVFADGALFWLYSVVVFSQFKPSEPFLVDFLVDVKGFTNHAVYQDMFPLFTYARFPLLFVTGVLSELDMAGQGVLFLGALCGFATVLLTWFGTSLLPQQIAQITVAANFASRFAVNAVVFQLAPSDTVQQHIHTMKAALLLSNAGSAILGEILRDQMKASFWVLYLMSAIATGLAFLCSIFLLNSKLQTSAPRRSTHPASDAFFDLVKIFKLPVVAWCTVWAMSVNPAHGVALTYWQNLLKDNFDVKDYNGYMLGASYLAAAGVVAVSRRSVLLRTSTAALVILSLLAMGLTLMGLPLCHNEFVFYIMLVATQCIFELSTTVFSFQVGNEVCKAVTDQDGPKETRLALLFCLTGVISGAVASLVQHVHPIAERFTFVAIALLVLAGVLSAFSCVRHLYCHFLPRVHRPAHDPFLVPATDMMPVTRRG</sequence>
<feature type="transmembrane region" description="Helical" evidence="2">
    <location>
        <begin position="250"/>
        <end position="268"/>
    </location>
</feature>
<dbReference type="CDD" id="cd06174">
    <property type="entry name" value="MFS"/>
    <property type="match status" value="1"/>
</dbReference>
<feature type="transmembrane region" description="Helical" evidence="2">
    <location>
        <begin position="377"/>
        <end position="399"/>
    </location>
</feature>
<evidence type="ECO:0000313" key="3">
    <source>
        <dbReference type="EMBL" id="CAK8989656.1"/>
    </source>
</evidence>
<keyword evidence="2" id="KW-0812">Transmembrane</keyword>
<feature type="transmembrane region" description="Helical" evidence="2">
    <location>
        <begin position="75"/>
        <end position="94"/>
    </location>
</feature>
<organism evidence="3 4">
    <name type="scientific">Durusdinium trenchii</name>
    <dbReference type="NCBI Taxonomy" id="1381693"/>
    <lineage>
        <taxon>Eukaryota</taxon>
        <taxon>Sar</taxon>
        <taxon>Alveolata</taxon>
        <taxon>Dinophyceae</taxon>
        <taxon>Suessiales</taxon>
        <taxon>Symbiodiniaceae</taxon>
        <taxon>Durusdinium</taxon>
    </lineage>
</organism>
<evidence type="ECO:0000256" key="2">
    <source>
        <dbReference type="SAM" id="Phobius"/>
    </source>
</evidence>
<dbReference type="InterPro" id="IPR002666">
    <property type="entry name" value="Folate_carrier"/>
</dbReference>
<proteinExistence type="inferred from homology"/>
<accession>A0ABP0HHH4</accession>